<dbReference type="PANTHER" id="PTHR10259:SF11">
    <property type="entry name" value="THIOPURINE S-METHYLTRANSFERASE"/>
    <property type="match status" value="1"/>
</dbReference>
<comment type="subcellular location">
    <subcellularLocation>
        <location evidence="2">Cytoplasm</location>
    </subcellularLocation>
</comment>
<organism evidence="9 10">
    <name type="scientific">Aplysia californica</name>
    <name type="common">California sea hare</name>
    <dbReference type="NCBI Taxonomy" id="6500"/>
    <lineage>
        <taxon>Eukaryota</taxon>
        <taxon>Metazoa</taxon>
        <taxon>Spiralia</taxon>
        <taxon>Lophotrochozoa</taxon>
        <taxon>Mollusca</taxon>
        <taxon>Gastropoda</taxon>
        <taxon>Heterobranchia</taxon>
        <taxon>Euthyneura</taxon>
        <taxon>Tectipleura</taxon>
        <taxon>Aplysiida</taxon>
        <taxon>Aplysioidea</taxon>
        <taxon>Aplysiidae</taxon>
        <taxon>Aplysia</taxon>
    </lineage>
</organism>
<evidence type="ECO:0000256" key="8">
    <source>
        <dbReference type="ARBA" id="ARBA00022691"/>
    </source>
</evidence>
<dbReference type="CDD" id="cd02440">
    <property type="entry name" value="AdoMet_MTases"/>
    <property type="match status" value="1"/>
</dbReference>
<dbReference type="EC" id="2.1.1.67" evidence="4"/>
<comment type="catalytic activity">
    <reaction evidence="1">
        <text>S-adenosyl-L-methionine + a thiopurine = S-adenosyl-L-homocysteine + a thiopurine S-methylether.</text>
        <dbReference type="EC" id="2.1.1.67"/>
    </reaction>
</comment>
<dbReference type="InterPro" id="IPR008854">
    <property type="entry name" value="TPMT"/>
</dbReference>
<evidence type="ECO:0000313" key="9">
    <source>
        <dbReference type="Proteomes" id="UP000694888"/>
    </source>
</evidence>
<comment type="similarity">
    <text evidence="3">Belongs to the class I-like SAM-binding methyltransferase superfamily. TPMT family.</text>
</comment>
<name>A0ABM0JPK2_APLCA</name>
<protein>
    <recommendedName>
        <fullName evidence="4">thiopurine S-methyltransferase</fullName>
        <ecNumber evidence="4">2.1.1.67</ecNumber>
    </recommendedName>
</protein>
<evidence type="ECO:0000313" key="10">
    <source>
        <dbReference type="RefSeq" id="XP_005098542.1"/>
    </source>
</evidence>
<evidence type="ECO:0000256" key="7">
    <source>
        <dbReference type="ARBA" id="ARBA00022679"/>
    </source>
</evidence>
<reference evidence="10" key="1">
    <citation type="submission" date="2025-08" db="UniProtKB">
        <authorList>
            <consortium name="RefSeq"/>
        </authorList>
    </citation>
    <scope>IDENTIFICATION</scope>
</reference>
<evidence type="ECO:0000256" key="2">
    <source>
        <dbReference type="ARBA" id="ARBA00004496"/>
    </source>
</evidence>
<dbReference type="PANTHER" id="PTHR10259">
    <property type="entry name" value="THIOPURINE S-METHYLTRANSFERASE"/>
    <property type="match status" value="1"/>
</dbReference>
<sequence>MESQRNRVDYWQKRWDAGIVTFHKQEVNPLLEKHFDKLLLGGKNERIFVPLCGKTLDMKWLADKGVEVVGLDGVPLSLEQFFSDQNLEYTSKKIPQLGDNCQLFESAQDRIRLYCGDMMNFSPSVAGTFDAIWDRASLVALNRNDVPKYVEIIKSLLKPGGRCLLEVVDFDVNNKEDAAHSIPRPPPPHPMYEPELQQLYEPECTLKYLDKYERIPSGYQRLFLITKQLG</sequence>
<dbReference type="PIRSF" id="PIRSF023956">
    <property type="entry name" value="Thiopurine_S-methyltransferase"/>
    <property type="match status" value="1"/>
</dbReference>
<dbReference type="InterPro" id="IPR025835">
    <property type="entry name" value="Thiopurine_S-MeTrfase"/>
</dbReference>
<evidence type="ECO:0000256" key="6">
    <source>
        <dbReference type="ARBA" id="ARBA00022603"/>
    </source>
</evidence>
<dbReference type="GeneID" id="101852021"/>
<keyword evidence="9" id="KW-1185">Reference proteome</keyword>
<dbReference type="PROSITE" id="PS51585">
    <property type="entry name" value="SAM_MT_TPMT"/>
    <property type="match status" value="1"/>
</dbReference>
<dbReference type="Proteomes" id="UP000694888">
    <property type="component" value="Unplaced"/>
</dbReference>
<dbReference type="SUPFAM" id="SSF53335">
    <property type="entry name" value="S-adenosyl-L-methionine-dependent methyltransferases"/>
    <property type="match status" value="1"/>
</dbReference>
<keyword evidence="8" id="KW-0949">S-adenosyl-L-methionine</keyword>
<dbReference type="Pfam" id="PF05724">
    <property type="entry name" value="TPMT"/>
    <property type="match status" value="1"/>
</dbReference>
<gene>
    <name evidence="10" type="primary">LOC101852021</name>
</gene>
<evidence type="ECO:0000256" key="5">
    <source>
        <dbReference type="ARBA" id="ARBA00022490"/>
    </source>
</evidence>
<proteinExistence type="inferred from homology"/>
<dbReference type="RefSeq" id="XP_005098542.1">
    <property type="nucleotide sequence ID" value="XM_005098485.2"/>
</dbReference>
<dbReference type="Gene3D" id="3.40.50.150">
    <property type="entry name" value="Vaccinia Virus protein VP39"/>
    <property type="match status" value="1"/>
</dbReference>
<evidence type="ECO:0000256" key="3">
    <source>
        <dbReference type="ARBA" id="ARBA00008145"/>
    </source>
</evidence>
<dbReference type="InterPro" id="IPR029063">
    <property type="entry name" value="SAM-dependent_MTases_sf"/>
</dbReference>
<keyword evidence="7" id="KW-0808">Transferase</keyword>
<accession>A0ABM0JPK2</accession>
<keyword evidence="6" id="KW-0489">Methyltransferase</keyword>
<evidence type="ECO:0000256" key="1">
    <source>
        <dbReference type="ARBA" id="ARBA00000903"/>
    </source>
</evidence>
<keyword evidence="5" id="KW-0963">Cytoplasm</keyword>
<evidence type="ECO:0000256" key="4">
    <source>
        <dbReference type="ARBA" id="ARBA00011905"/>
    </source>
</evidence>